<organism evidence="2 3">
    <name type="scientific">Pelagibacterium flavum</name>
    <dbReference type="NCBI Taxonomy" id="2984530"/>
    <lineage>
        <taxon>Bacteria</taxon>
        <taxon>Pseudomonadati</taxon>
        <taxon>Pseudomonadota</taxon>
        <taxon>Alphaproteobacteria</taxon>
        <taxon>Hyphomicrobiales</taxon>
        <taxon>Devosiaceae</taxon>
        <taxon>Pelagibacterium</taxon>
    </lineage>
</organism>
<keyword evidence="3" id="KW-1185">Reference proteome</keyword>
<gene>
    <name evidence="2" type="ORF">OF122_19495</name>
</gene>
<feature type="domain" description="SH3b" evidence="1">
    <location>
        <begin position="47"/>
        <end position="111"/>
    </location>
</feature>
<dbReference type="InterPro" id="IPR003646">
    <property type="entry name" value="SH3-like_bac-type"/>
</dbReference>
<proteinExistence type="predicted"/>
<dbReference type="RefSeq" id="WP_264225828.1">
    <property type="nucleotide sequence ID" value="NZ_CP107716.1"/>
</dbReference>
<evidence type="ECO:0000313" key="2">
    <source>
        <dbReference type="EMBL" id="UYQ72188.1"/>
    </source>
</evidence>
<dbReference type="InterPro" id="IPR010466">
    <property type="entry name" value="DUF1058"/>
</dbReference>
<evidence type="ECO:0000313" key="3">
    <source>
        <dbReference type="Proteomes" id="UP001163882"/>
    </source>
</evidence>
<dbReference type="Gene3D" id="2.30.30.40">
    <property type="entry name" value="SH3 Domains"/>
    <property type="match status" value="1"/>
</dbReference>
<evidence type="ECO:0000259" key="1">
    <source>
        <dbReference type="SMART" id="SM00287"/>
    </source>
</evidence>
<dbReference type="Proteomes" id="UP001163882">
    <property type="component" value="Chromosome"/>
</dbReference>
<sequence>MSKILRFFVPLRLLLVLVLALGAPAFSVTPLLAQNAQVGASSGLPIPRFVSMRNAPTNVRVGPGTNYDIAFTFVRPGVPVEITAEFDTWRRIRDVEGDEGWVHQNLVVGDRTALVAPWQEEGAIALRVATSPDSAVRAWLSPRMLVSVSTCTGTTCNIRLSHTGPDGHTTSYQGFVAQDALWGVYEGEVFD</sequence>
<accession>A0ABY6INN7</accession>
<reference evidence="2" key="1">
    <citation type="submission" date="2022-10" db="EMBL/GenBank/DDBJ databases">
        <title>YIM 151497 complete genome.</title>
        <authorList>
            <person name="Chen X."/>
        </authorList>
    </citation>
    <scope>NUCLEOTIDE SEQUENCE</scope>
    <source>
        <strain evidence="2">YIM 151497</strain>
    </source>
</reference>
<dbReference type="Pfam" id="PF06347">
    <property type="entry name" value="SH3_4"/>
    <property type="match status" value="1"/>
</dbReference>
<name>A0ABY6INN7_9HYPH</name>
<dbReference type="SMART" id="SM00287">
    <property type="entry name" value="SH3b"/>
    <property type="match status" value="1"/>
</dbReference>
<dbReference type="EMBL" id="CP107716">
    <property type="protein sequence ID" value="UYQ72188.1"/>
    <property type="molecule type" value="Genomic_DNA"/>
</dbReference>
<protein>
    <submittedName>
        <fullName evidence="2">SH3 domain-containing protein</fullName>
    </submittedName>
</protein>